<accession>A0A0A9DWM0</accession>
<evidence type="ECO:0000313" key="1">
    <source>
        <dbReference type="EMBL" id="JAD88142.1"/>
    </source>
</evidence>
<name>A0A0A9DWM0_ARUDO</name>
<reference evidence="1" key="2">
    <citation type="journal article" date="2015" name="Data Brief">
        <title>Shoot transcriptome of the giant reed, Arundo donax.</title>
        <authorList>
            <person name="Barrero R.A."/>
            <person name="Guerrero F.D."/>
            <person name="Moolhuijzen P."/>
            <person name="Goolsby J.A."/>
            <person name="Tidwell J."/>
            <person name="Bellgard S.E."/>
            <person name="Bellgard M.I."/>
        </authorList>
    </citation>
    <scope>NUCLEOTIDE SEQUENCE</scope>
    <source>
        <tissue evidence="1">Shoot tissue taken approximately 20 cm above the soil surface</tissue>
    </source>
</reference>
<reference evidence="1" key="1">
    <citation type="submission" date="2014-09" db="EMBL/GenBank/DDBJ databases">
        <authorList>
            <person name="Magalhaes I.L.F."/>
            <person name="Oliveira U."/>
            <person name="Santos F.R."/>
            <person name="Vidigal T.H.D.A."/>
            <person name="Brescovit A.D."/>
            <person name="Santos A.J."/>
        </authorList>
    </citation>
    <scope>NUCLEOTIDE SEQUENCE</scope>
    <source>
        <tissue evidence="1">Shoot tissue taken approximately 20 cm above the soil surface</tissue>
    </source>
</reference>
<organism evidence="1">
    <name type="scientific">Arundo donax</name>
    <name type="common">Giant reed</name>
    <name type="synonym">Donax arundinaceus</name>
    <dbReference type="NCBI Taxonomy" id="35708"/>
    <lineage>
        <taxon>Eukaryota</taxon>
        <taxon>Viridiplantae</taxon>
        <taxon>Streptophyta</taxon>
        <taxon>Embryophyta</taxon>
        <taxon>Tracheophyta</taxon>
        <taxon>Spermatophyta</taxon>
        <taxon>Magnoliopsida</taxon>
        <taxon>Liliopsida</taxon>
        <taxon>Poales</taxon>
        <taxon>Poaceae</taxon>
        <taxon>PACMAD clade</taxon>
        <taxon>Arundinoideae</taxon>
        <taxon>Arundineae</taxon>
        <taxon>Arundo</taxon>
    </lineage>
</organism>
<dbReference type="EMBL" id="GBRH01209753">
    <property type="protein sequence ID" value="JAD88142.1"/>
    <property type="molecule type" value="Transcribed_RNA"/>
</dbReference>
<sequence>MLHQSFLLYPGP</sequence>
<protein>
    <submittedName>
        <fullName evidence="1">Uncharacterized protein</fullName>
    </submittedName>
</protein>
<proteinExistence type="predicted"/>